<keyword evidence="3" id="KW-1185">Reference proteome</keyword>
<keyword evidence="1" id="KW-0732">Signal</keyword>
<reference evidence="2 3" key="1">
    <citation type="submission" date="2019-03" db="EMBL/GenBank/DDBJ databases">
        <title>Freshwater and sediment microbial communities from various areas in North America, analyzing microbe dynamics in response to fracking.</title>
        <authorList>
            <person name="Lamendella R."/>
        </authorList>
    </citation>
    <scope>NUCLEOTIDE SEQUENCE [LARGE SCALE GENOMIC DNA]</scope>
    <source>
        <strain evidence="2 3">74A</strain>
    </source>
</reference>
<dbReference type="Proteomes" id="UP000294832">
    <property type="component" value="Unassembled WGS sequence"/>
</dbReference>
<sequence length="233" mass="26149">MNKKILSLILLSIFTGPTYAEISGFMSAQSNFLSKGETLTDNGPTLFGLITYNHDSGFYIGADALNIDFGTTSPGVDDKTRYEIDYFAGYAKNYSGYLVDIGYIYYSYPDAYYNDAKGNKITYGDNFGEVYLEVTKDWLKASIFYGNAAQEVVDFDNDAITFALTGTFPITKDVDLSTQIGHSWFNKGTKDDYLYYNATITKHTDLGDVFFTLSDTDQINQGLKTVFGFKHYF</sequence>
<dbReference type="Pfam" id="PF09694">
    <property type="entry name" value="Gcw_chp"/>
    <property type="match status" value="1"/>
</dbReference>
<dbReference type="RefSeq" id="WP_133037287.1">
    <property type="nucleotide sequence ID" value="NZ_SLWF01000001.1"/>
</dbReference>
<evidence type="ECO:0000313" key="3">
    <source>
        <dbReference type="Proteomes" id="UP000294832"/>
    </source>
</evidence>
<proteinExistence type="predicted"/>
<feature type="signal peptide" evidence="1">
    <location>
        <begin position="1"/>
        <end position="20"/>
    </location>
</feature>
<feature type="chain" id="PRO_5020774976" evidence="1">
    <location>
        <begin position="21"/>
        <end position="233"/>
    </location>
</feature>
<protein>
    <submittedName>
        <fullName evidence="2">Uncharacterized protein (TIGR02001 family)</fullName>
    </submittedName>
</protein>
<dbReference type="NCBIfam" id="TIGR02001">
    <property type="entry name" value="gcw_chp"/>
    <property type="match status" value="1"/>
</dbReference>
<dbReference type="InterPro" id="IPR010239">
    <property type="entry name" value="CHP02001"/>
</dbReference>
<dbReference type="AlphaFoldDB" id="A0A4V2RT49"/>
<organism evidence="2 3">
    <name type="scientific">Shewanella fodinae</name>
    <dbReference type="NCBI Taxonomy" id="552357"/>
    <lineage>
        <taxon>Bacteria</taxon>
        <taxon>Pseudomonadati</taxon>
        <taxon>Pseudomonadota</taxon>
        <taxon>Gammaproteobacteria</taxon>
        <taxon>Alteromonadales</taxon>
        <taxon>Shewanellaceae</taxon>
        <taxon>Shewanella</taxon>
    </lineage>
</organism>
<comment type="caution">
    <text evidence="2">The sequence shown here is derived from an EMBL/GenBank/DDBJ whole genome shotgun (WGS) entry which is preliminary data.</text>
</comment>
<dbReference type="OrthoDB" id="9793561at2"/>
<dbReference type="EMBL" id="SLWF01000001">
    <property type="protein sequence ID" value="TCN90534.1"/>
    <property type="molecule type" value="Genomic_DNA"/>
</dbReference>
<accession>A0A4V2RT49</accession>
<name>A0A4V2RT49_9GAMM</name>
<evidence type="ECO:0000313" key="2">
    <source>
        <dbReference type="EMBL" id="TCN90534.1"/>
    </source>
</evidence>
<evidence type="ECO:0000256" key="1">
    <source>
        <dbReference type="SAM" id="SignalP"/>
    </source>
</evidence>
<gene>
    <name evidence="2" type="ORF">EDC91_1013</name>
</gene>